<organism evidence="1 2">
    <name type="scientific">Trichinella papuae</name>
    <dbReference type="NCBI Taxonomy" id="268474"/>
    <lineage>
        <taxon>Eukaryota</taxon>
        <taxon>Metazoa</taxon>
        <taxon>Ecdysozoa</taxon>
        <taxon>Nematoda</taxon>
        <taxon>Enoplea</taxon>
        <taxon>Dorylaimia</taxon>
        <taxon>Trichinellida</taxon>
        <taxon>Trichinellidae</taxon>
        <taxon>Trichinella</taxon>
    </lineage>
</organism>
<keyword evidence="2" id="KW-1185">Reference proteome</keyword>
<sequence>MKILTCRTYLYSSVIYRLILKNAENLEQFFGPPKISYKGICIVPFSIFVEISPQNCYQNVFFPACNRANVTTLGICIAGNTSTAIQCSDSSVVLDRFLVACFLRLLQGVLQQANKQERWIANFLFLQED</sequence>
<reference evidence="1 2" key="1">
    <citation type="submission" date="2015-01" db="EMBL/GenBank/DDBJ databases">
        <title>Evolution of Trichinella species and genotypes.</title>
        <authorList>
            <person name="Korhonen P.K."/>
            <person name="Edoardo P."/>
            <person name="Giuseppe L.R."/>
            <person name="Gasser R.B."/>
        </authorList>
    </citation>
    <scope>NUCLEOTIDE SEQUENCE [LARGE SCALE GENOMIC DNA]</scope>
    <source>
        <strain evidence="1">ISS1980</strain>
    </source>
</reference>
<dbReference type="EMBL" id="JYDO01000033">
    <property type="protein sequence ID" value="KRZ75892.1"/>
    <property type="molecule type" value="Genomic_DNA"/>
</dbReference>
<protein>
    <submittedName>
        <fullName evidence="1">Uncharacterized protein</fullName>
    </submittedName>
</protein>
<gene>
    <name evidence="1" type="ORF">T10_12691</name>
</gene>
<name>A0A0V1MVT0_9BILA</name>
<proteinExistence type="predicted"/>
<dbReference type="AlphaFoldDB" id="A0A0V1MVT0"/>
<evidence type="ECO:0000313" key="1">
    <source>
        <dbReference type="EMBL" id="KRZ75892.1"/>
    </source>
</evidence>
<evidence type="ECO:0000313" key="2">
    <source>
        <dbReference type="Proteomes" id="UP000054843"/>
    </source>
</evidence>
<dbReference type="Proteomes" id="UP000054843">
    <property type="component" value="Unassembled WGS sequence"/>
</dbReference>
<comment type="caution">
    <text evidence="1">The sequence shown here is derived from an EMBL/GenBank/DDBJ whole genome shotgun (WGS) entry which is preliminary data.</text>
</comment>
<accession>A0A0V1MVT0</accession>